<dbReference type="InterPro" id="IPR055142">
    <property type="entry name" value="ZER1-like_C"/>
</dbReference>
<evidence type="ECO:0000256" key="2">
    <source>
        <dbReference type="ARBA" id="ARBA00022786"/>
    </source>
</evidence>
<keyword evidence="5" id="KW-1185">Reference proteome</keyword>
<comment type="similarity">
    <text evidence="1">Belongs to the zyg-11 family.</text>
</comment>
<dbReference type="PANTHER" id="PTHR12904:SF22">
    <property type="entry name" value="ZYG-11 FAMILY MEMBER B, CELL CYCLE REGULATOR"/>
    <property type="match status" value="1"/>
</dbReference>
<dbReference type="Gene3D" id="1.25.10.10">
    <property type="entry name" value="Leucine-rich Repeat Variant"/>
    <property type="match status" value="1"/>
</dbReference>
<protein>
    <recommendedName>
        <fullName evidence="3">Protein zer-1 homolog-like C-terminal domain-containing protein</fullName>
    </recommendedName>
</protein>
<accession>A0AAV2JUW7</accession>
<feature type="domain" description="Protein zer-1 homolog-like C-terminal" evidence="3">
    <location>
        <begin position="376"/>
        <end position="729"/>
    </location>
</feature>
<dbReference type="AlphaFoldDB" id="A0AAV2JUW7"/>
<evidence type="ECO:0000313" key="5">
    <source>
        <dbReference type="Proteomes" id="UP001497482"/>
    </source>
</evidence>
<name>A0AAV2JUW7_KNICA</name>
<dbReference type="EMBL" id="OZ035836">
    <property type="protein sequence ID" value="CAL1579998.1"/>
    <property type="molecule type" value="Genomic_DNA"/>
</dbReference>
<dbReference type="SUPFAM" id="SSF48371">
    <property type="entry name" value="ARM repeat"/>
    <property type="match status" value="1"/>
</dbReference>
<proteinExistence type="inferred from homology"/>
<dbReference type="InterPro" id="IPR032675">
    <property type="entry name" value="LRR_dom_sf"/>
</dbReference>
<gene>
    <name evidence="4" type="ORF">KC01_LOCUS10930</name>
</gene>
<dbReference type="Gene3D" id="3.80.10.10">
    <property type="entry name" value="Ribonuclease Inhibitor"/>
    <property type="match status" value="1"/>
</dbReference>
<evidence type="ECO:0000313" key="4">
    <source>
        <dbReference type="EMBL" id="CAL1579998.1"/>
    </source>
</evidence>
<dbReference type="Proteomes" id="UP001497482">
    <property type="component" value="Chromosome 14"/>
</dbReference>
<dbReference type="PANTHER" id="PTHR12904">
    <property type="match status" value="1"/>
</dbReference>
<evidence type="ECO:0000259" key="3">
    <source>
        <dbReference type="Pfam" id="PF22964"/>
    </source>
</evidence>
<organism evidence="4 5">
    <name type="scientific">Knipowitschia caucasica</name>
    <name type="common">Caucasian dwarf goby</name>
    <name type="synonym">Pomatoschistus caucasicus</name>
    <dbReference type="NCBI Taxonomy" id="637954"/>
    <lineage>
        <taxon>Eukaryota</taxon>
        <taxon>Metazoa</taxon>
        <taxon>Chordata</taxon>
        <taxon>Craniata</taxon>
        <taxon>Vertebrata</taxon>
        <taxon>Euteleostomi</taxon>
        <taxon>Actinopterygii</taxon>
        <taxon>Neopterygii</taxon>
        <taxon>Teleostei</taxon>
        <taxon>Neoteleostei</taxon>
        <taxon>Acanthomorphata</taxon>
        <taxon>Gobiaria</taxon>
        <taxon>Gobiiformes</taxon>
        <taxon>Gobioidei</taxon>
        <taxon>Gobiidae</taxon>
        <taxon>Gobiinae</taxon>
        <taxon>Knipowitschia</taxon>
    </lineage>
</organism>
<sequence>MKPDTEGPLSLCELCLAQVCLSLDTLCTRRPDHSLCLSIPTVFPQEIADQLLHLMSKKGILNDSTAGIFRDCKQFRLRRATIRSCTISTDAFRLALCPHRLQELDASWVSGGLTGADIISGLVSNLECRKSLQRLSLNGLCLDWSTLKNERGCIGFSSLQGVRTLCLANTDLNDEVLEDICALPQLEMLDISCCAVSTLTPLLQCKNSLKSLIAHRLRQLDMSSSRLLSVLTQLQCVRHLDFSDDHLSEDSDGSSTDEMVRQLLEGSPQVLPSLVSLDISGRKRISETAVRAFVEARSGVVFLGLMATSVSSCDALEKCKNLKVTGEANESQVCEALRRYRDRECFIREALVHLYNLTTDIDKPRPDLLKLVLSVMQSHPSSLHVQLVATACVFHLTTQSLCEAMPLPLLSCTVTQLLLAMDTFPSNTQVQKNCLLALCSDFILQEVPFDKYVAVSLVITWLSSHEDPTLQRMAVAVISIIISKMSSEETAQLSKDVSIMKLLTVVQQKAMVGVVDSTLKFALSALWNLTDEMPSAARNFLDCLGLELYEEVLETFCTEPSVQQKVLGLLNNLAEVEDLQSDLMDEDLLEHVLSLLQDGQLDVGVRYFAGGVLAHLASRPKAWTLDEELRTTTISQLHSSIMTWSHLEREMVSYRSFQPFYPLLQTSQPSGVQLWAVWAIHLVCSQNTAHYCSMLELEGVTELLKALAAHSETHHDVKEMIDSILSLVERRLSED</sequence>
<reference evidence="4 5" key="1">
    <citation type="submission" date="2024-04" db="EMBL/GenBank/DDBJ databases">
        <authorList>
            <person name="Waldvogel A.-M."/>
            <person name="Schoenle A."/>
        </authorList>
    </citation>
    <scope>NUCLEOTIDE SEQUENCE [LARGE SCALE GENOMIC DNA]</scope>
</reference>
<dbReference type="InterPro" id="IPR011989">
    <property type="entry name" value="ARM-like"/>
</dbReference>
<dbReference type="InterPro" id="IPR051341">
    <property type="entry name" value="Zyg-11_UBL_adapter"/>
</dbReference>
<keyword evidence="2" id="KW-0833">Ubl conjugation pathway</keyword>
<dbReference type="GO" id="GO:0031462">
    <property type="term" value="C:Cul2-RING ubiquitin ligase complex"/>
    <property type="evidence" value="ECO:0007669"/>
    <property type="project" value="TreeGrafter"/>
</dbReference>
<dbReference type="Pfam" id="PF22964">
    <property type="entry name" value="ZER1-like_2nd"/>
    <property type="match status" value="1"/>
</dbReference>
<dbReference type="SUPFAM" id="SSF52047">
    <property type="entry name" value="RNI-like"/>
    <property type="match status" value="1"/>
</dbReference>
<dbReference type="InterPro" id="IPR016024">
    <property type="entry name" value="ARM-type_fold"/>
</dbReference>
<evidence type="ECO:0000256" key="1">
    <source>
        <dbReference type="ARBA" id="ARBA00009420"/>
    </source>
</evidence>